<protein>
    <submittedName>
        <fullName evidence="5">Response regulator transcription factor</fullName>
    </submittedName>
</protein>
<dbReference type="SMART" id="SM00421">
    <property type="entry name" value="HTH_LUXR"/>
    <property type="match status" value="1"/>
</dbReference>
<reference evidence="5 6" key="1">
    <citation type="journal article" date="2020" name="Nature">
        <title>Bacterial chemolithoautotrophy via manganese oxidation.</title>
        <authorList>
            <person name="Yu H."/>
            <person name="Leadbetter J.R."/>
        </authorList>
    </citation>
    <scope>NUCLEOTIDE SEQUENCE [LARGE SCALE GENOMIC DNA]</scope>
    <source>
        <strain evidence="5 6">Mn-1</strain>
    </source>
</reference>
<evidence type="ECO:0000259" key="4">
    <source>
        <dbReference type="PROSITE" id="PS50043"/>
    </source>
</evidence>
<dbReference type="PROSITE" id="PS00622">
    <property type="entry name" value="HTH_LUXR_1"/>
    <property type="match status" value="1"/>
</dbReference>
<comment type="caution">
    <text evidence="5">The sequence shown here is derived from an EMBL/GenBank/DDBJ whole genome shotgun (WGS) entry which is preliminary data.</text>
</comment>
<accession>A0A7X6I9J2</accession>
<dbReference type="InterPro" id="IPR016032">
    <property type="entry name" value="Sig_transdc_resp-reg_C-effctor"/>
</dbReference>
<organism evidence="5 6">
    <name type="scientific">Candidatus Manganitrophus noduliformans</name>
    <dbReference type="NCBI Taxonomy" id="2606439"/>
    <lineage>
        <taxon>Bacteria</taxon>
        <taxon>Pseudomonadati</taxon>
        <taxon>Nitrospirota</taxon>
        <taxon>Nitrospiria</taxon>
        <taxon>Candidatus Troglogloeales</taxon>
        <taxon>Candidatus Manganitrophaceae</taxon>
        <taxon>Candidatus Manganitrophus</taxon>
    </lineage>
</organism>
<keyword evidence="3" id="KW-0804">Transcription</keyword>
<proteinExistence type="predicted"/>
<dbReference type="GO" id="GO:0003677">
    <property type="term" value="F:DNA binding"/>
    <property type="evidence" value="ECO:0007669"/>
    <property type="project" value="UniProtKB-KW"/>
</dbReference>
<dbReference type="PRINTS" id="PR00038">
    <property type="entry name" value="HTHLUXR"/>
</dbReference>
<dbReference type="PANTHER" id="PTHR44688">
    <property type="entry name" value="DNA-BINDING TRANSCRIPTIONAL ACTIVATOR DEVR_DOSR"/>
    <property type="match status" value="1"/>
</dbReference>
<evidence type="ECO:0000256" key="2">
    <source>
        <dbReference type="ARBA" id="ARBA00023125"/>
    </source>
</evidence>
<feature type="domain" description="HTH luxR-type" evidence="4">
    <location>
        <begin position="22"/>
        <end position="87"/>
    </location>
</feature>
<dbReference type="Gene3D" id="1.10.10.10">
    <property type="entry name" value="Winged helix-like DNA-binding domain superfamily/Winged helix DNA-binding domain"/>
    <property type="match status" value="1"/>
</dbReference>
<keyword evidence="2" id="KW-0238">DNA-binding</keyword>
<dbReference type="SUPFAM" id="SSF46894">
    <property type="entry name" value="C-terminal effector domain of the bipartite response regulators"/>
    <property type="match status" value="1"/>
</dbReference>
<dbReference type="InterPro" id="IPR036388">
    <property type="entry name" value="WH-like_DNA-bd_sf"/>
</dbReference>
<evidence type="ECO:0000256" key="1">
    <source>
        <dbReference type="ARBA" id="ARBA00023015"/>
    </source>
</evidence>
<dbReference type="GO" id="GO:0006355">
    <property type="term" value="P:regulation of DNA-templated transcription"/>
    <property type="evidence" value="ECO:0007669"/>
    <property type="project" value="InterPro"/>
</dbReference>
<evidence type="ECO:0000256" key="3">
    <source>
        <dbReference type="ARBA" id="ARBA00023163"/>
    </source>
</evidence>
<keyword evidence="6" id="KW-1185">Reference proteome</keyword>
<dbReference type="CDD" id="cd06170">
    <property type="entry name" value="LuxR_C_like"/>
    <property type="match status" value="1"/>
</dbReference>
<sequence>MGDVIRRVGRRPLSINNQEGREMPEARALTKREQEVIRLVAEGFKNREVAEKLGIRVKTVETHRANIMNKLALRNVAQLIRYAIQKGLVKIDQEAFEESIR</sequence>
<keyword evidence="1" id="KW-0805">Transcription regulation</keyword>
<dbReference type="PANTHER" id="PTHR44688:SF16">
    <property type="entry name" value="DNA-BINDING TRANSCRIPTIONAL ACTIVATOR DEVR_DOSR"/>
    <property type="match status" value="1"/>
</dbReference>
<evidence type="ECO:0000313" key="5">
    <source>
        <dbReference type="EMBL" id="NKE69731.1"/>
    </source>
</evidence>
<dbReference type="EMBL" id="VTOW01000001">
    <property type="protein sequence ID" value="NKE69731.1"/>
    <property type="molecule type" value="Genomic_DNA"/>
</dbReference>
<gene>
    <name evidence="5" type="ORF">MNODULE_03080</name>
</gene>
<dbReference type="Pfam" id="PF00196">
    <property type="entry name" value="GerE"/>
    <property type="match status" value="1"/>
</dbReference>
<name>A0A7X6I9J2_9BACT</name>
<dbReference type="Proteomes" id="UP000534783">
    <property type="component" value="Unassembled WGS sequence"/>
</dbReference>
<dbReference type="AlphaFoldDB" id="A0A7X6I9J2"/>
<dbReference type="InterPro" id="IPR000792">
    <property type="entry name" value="Tscrpt_reg_LuxR_C"/>
</dbReference>
<dbReference type="PROSITE" id="PS50043">
    <property type="entry name" value="HTH_LUXR_2"/>
    <property type="match status" value="1"/>
</dbReference>
<evidence type="ECO:0000313" key="6">
    <source>
        <dbReference type="Proteomes" id="UP000534783"/>
    </source>
</evidence>